<dbReference type="InterPro" id="IPR025966">
    <property type="entry name" value="OppC_N"/>
</dbReference>
<dbReference type="InterPro" id="IPR035906">
    <property type="entry name" value="MetI-like_sf"/>
</dbReference>
<dbReference type="PANTHER" id="PTHR43386:SF25">
    <property type="entry name" value="PEPTIDE ABC TRANSPORTER PERMEASE PROTEIN"/>
    <property type="match status" value="1"/>
</dbReference>
<dbReference type="PANTHER" id="PTHR43386">
    <property type="entry name" value="OLIGOPEPTIDE TRANSPORT SYSTEM PERMEASE PROTEIN APPC"/>
    <property type="match status" value="1"/>
</dbReference>
<comment type="similarity">
    <text evidence="7">Belongs to the binding-protein-dependent transport system permease family.</text>
</comment>
<comment type="caution">
    <text evidence="9">The sequence shown here is derived from an EMBL/GenBank/DDBJ whole genome shotgun (WGS) entry which is preliminary data.</text>
</comment>
<gene>
    <name evidence="9" type="ORF">ACFQS9_15795</name>
</gene>
<evidence type="ECO:0000256" key="4">
    <source>
        <dbReference type="ARBA" id="ARBA00022692"/>
    </source>
</evidence>
<dbReference type="Proteomes" id="UP001596484">
    <property type="component" value="Unassembled WGS sequence"/>
</dbReference>
<feature type="transmembrane region" description="Helical" evidence="7">
    <location>
        <begin position="98"/>
        <end position="121"/>
    </location>
</feature>
<dbReference type="InterPro" id="IPR050366">
    <property type="entry name" value="BP-dependent_transpt_permease"/>
</dbReference>
<dbReference type="PROSITE" id="PS50928">
    <property type="entry name" value="ABC_TM1"/>
    <property type="match status" value="1"/>
</dbReference>
<feature type="transmembrane region" description="Helical" evidence="7">
    <location>
        <begin position="30"/>
        <end position="54"/>
    </location>
</feature>
<protein>
    <submittedName>
        <fullName evidence="9">ABC transporter permease</fullName>
    </submittedName>
</protein>
<evidence type="ECO:0000256" key="6">
    <source>
        <dbReference type="ARBA" id="ARBA00023136"/>
    </source>
</evidence>
<evidence type="ECO:0000313" key="10">
    <source>
        <dbReference type="Proteomes" id="UP001596484"/>
    </source>
</evidence>
<keyword evidence="3" id="KW-1003">Cell membrane</keyword>
<dbReference type="RefSeq" id="WP_378406250.1">
    <property type="nucleotide sequence ID" value="NZ_JBHTCS010000017.1"/>
</dbReference>
<evidence type="ECO:0000256" key="3">
    <source>
        <dbReference type="ARBA" id="ARBA00022475"/>
    </source>
</evidence>
<dbReference type="InterPro" id="IPR000515">
    <property type="entry name" value="MetI-like"/>
</dbReference>
<evidence type="ECO:0000256" key="7">
    <source>
        <dbReference type="RuleBase" id="RU363032"/>
    </source>
</evidence>
<sequence length="296" mass="30732">MMTTATGHAPITGVVDTPTRSRRIRGLQGVGWLGYASAAIIVLAALIAVFGPLLAPYPPNQSDLANAFVGASPAHPLGFDSQGRDLLSRLLVGARSSMLGALIVIVLAMTAGTVLAVLAAWRKGWLDSVISSGSDLVFAFPGLLLAVLAAAVFGPSQWSAALSLAVAFTPYVARIVRGAALRERSMPYIEALEVQGSSAWSICTRHIVPNIAPMLVAQATILFGWAALDLAAISFLGLGVQPPQADWGVMAAEGQTGVLQGFPAESMAAGTALVLVIVAFNVLGERLNDRQAKEHS</sequence>
<proteinExistence type="inferred from homology"/>
<evidence type="ECO:0000256" key="2">
    <source>
        <dbReference type="ARBA" id="ARBA00022448"/>
    </source>
</evidence>
<feature type="transmembrane region" description="Helical" evidence="7">
    <location>
        <begin position="266"/>
        <end position="283"/>
    </location>
</feature>
<feature type="transmembrane region" description="Helical" evidence="7">
    <location>
        <begin position="215"/>
        <end position="240"/>
    </location>
</feature>
<comment type="subcellular location">
    <subcellularLocation>
        <location evidence="1 7">Cell membrane</location>
        <topology evidence="1 7">Multi-pass membrane protein</topology>
    </subcellularLocation>
</comment>
<reference evidence="10" key="1">
    <citation type="journal article" date="2019" name="Int. J. Syst. Evol. Microbiol.">
        <title>The Global Catalogue of Microorganisms (GCM) 10K type strain sequencing project: providing services to taxonomists for standard genome sequencing and annotation.</title>
        <authorList>
            <consortium name="The Broad Institute Genomics Platform"/>
            <consortium name="The Broad Institute Genome Sequencing Center for Infectious Disease"/>
            <person name="Wu L."/>
            <person name="Ma J."/>
        </authorList>
    </citation>
    <scope>NUCLEOTIDE SEQUENCE [LARGE SCALE GENOMIC DNA]</scope>
    <source>
        <strain evidence="10">ICMP 19430</strain>
    </source>
</reference>
<name>A0ABW2S0N8_9NOCA</name>
<dbReference type="CDD" id="cd06261">
    <property type="entry name" value="TM_PBP2"/>
    <property type="match status" value="1"/>
</dbReference>
<accession>A0ABW2S0N8</accession>
<evidence type="ECO:0000259" key="8">
    <source>
        <dbReference type="PROSITE" id="PS50928"/>
    </source>
</evidence>
<evidence type="ECO:0000313" key="9">
    <source>
        <dbReference type="EMBL" id="MFC7449358.1"/>
    </source>
</evidence>
<dbReference type="SUPFAM" id="SSF161098">
    <property type="entry name" value="MetI-like"/>
    <property type="match status" value="1"/>
</dbReference>
<feature type="transmembrane region" description="Helical" evidence="7">
    <location>
        <begin position="133"/>
        <end position="152"/>
    </location>
</feature>
<keyword evidence="2 7" id="KW-0813">Transport</keyword>
<feature type="transmembrane region" description="Helical" evidence="7">
    <location>
        <begin position="158"/>
        <end position="176"/>
    </location>
</feature>
<organism evidence="9 10">
    <name type="scientific">Rhodococcus daqingensis</name>
    <dbReference type="NCBI Taxonomy" id="2479363"/>
    <lineage>
        <taxon>Bacteria</taxon>
        <taxon>Bacillati</taxon>
        <taxon>Actinomycetota</taxon>
        <taxon>Actinomycetes</taxon>
        <taxon>Mycobacteriales</taxon>
        <taxon>Nocardiaceae</taxon>
        <taxon>Rhodococcus</taxon>
    </lineage>
</organism>
<evidence type="ECO:0000256" key="1">
    <source>
        <dbReference type="ARBA" id="ARBA00004651"/>
    </source>
</evidence>
<keyword evidence="6 7" id="KW-0472">Membrane</keyword>
<feature type="domain" description="ABC transmembrane type-1" evidence="8">
    <location>
        <begin position="94"/>
        <end position="284"/>
    </location>
</feature>
<dbReference type="Pfam" id="PF12911">
    <property type="entry name" value="OppC_N"/>
    <property type="match status" value="1"/>
</dbReference>
<dbReference type="EMBL" id="JBHTCS010000017">
    <property type="protein sequence ID" value="MFC7449358.1"/>
    <property type="molecule type" value="Genomic_DNA"/>
</dbReference>
<keyword evidence="10" id="KW-1185">Reference proteome</keyword>
<dbReference type="Gene3D" id="1.10.3720.10">
    <property type="entry name" value="MetI-like"/>
    <property type="match status" value="1"/>
</dbReference>
<evidence type="ECO:0000256" key="5">
    <source>
        <dbReference type="ARBA" id="ARBA00022989"/>
    </source>
</evidence>
<keyword evidence="4 7" id="KW-0812">Transmembrane</keyword>
<keyword evidence="5 7" id="KW-1133">Transmembrane helix</keyword>
<dbReference type="Pfam" id="PF00528">
    <property type="entry name" value="BPD_transp_1"/>
    <property type="match status" value="1"/>
</dbReference>